<dbReference type="VEuPathDB" id="FungiDB:PV10_03249"/>
<feature type="compositionally biased region" description="Polar residues" evidence="1">
    <location>
        <begin position="23"/>
        <end position="50"/>
    </location>
</feature>
<sequence>MFSWFEWFEPMGWWPWVVGQGGRQPTTGDDTLSQAGTDTESVPSSPSPMTAAQPIDFTAPRRRSGVLCDCGAIHSIEKNTDDDGDVKKTNGDSGIGNSDVRNNNDTESNNLEADPDTDDEHHRYSDSESPIFPFEHDDDGGGDQHDNPYPYRTANSDFRTPTTTELVDFHRETMRRRNAPTVLTQETDGKNGDQDLNIGAEEKGA</sequence>
<accession>A0A0D1ZNS9</accession>
<reference evidence="2 3" key="1">
    <citation type="submission" date="2015-01" db="EMBL/GenBank/DDBJ databases">
        <title>The Genome Sequence of Exophiala mesophila CBS40295.</title>
        <authorList>
            <consortium name="The Broad Institute Genomics Platform"/>
            <person name="Cuomo C."/>
            <person name="de Hoog S."/>
            <person name="Gorbushina A."/>
            <person name="Stielow B."/>
            <person name="Teixiera M."/>
            <person name="Abouelleil A."/>
            <person name="Chapman S.B."/>
            <person name="Priest M."/>
            <person name="Young S.K."/>
            <person name="Wortman J."/>
            <person name="Nusbaum C."/>
            <person name="Birren B."/>
        </authorList>
    </citation>
    <scope>NUCLEOTIDE SEQUENCE [LARGE SCALE GENOMIC DNA]</scope>
    <source>
        <strain evidence="2 3">CBS 40295</strain>
    </source>
</reference>
<feature type="compositionally biased region" description="Polar residues" evidence="1">
    <location>
        <begin position="153"/>
        <end position="165"/>
    </location>
</feature>
<dbReference type="AlphaFoldDB" id="A0A0D1ZNS9"/>
<dbReference type="OrthoDB" id="10293335at2759"/>
<gene>
    <name evidence="2" type="ORF">PV10_03249</name>
</gene>
<evidence type="ECO:0000313" key="2">
    <source>
        <dbReference type="EMBL" id="KIV95619.1"/>
    </source>
</evidence>
<evidence type="ECO:0000256" key="1">
    <source>
        <dbReference type="SAM" id="MobiDB-lite"/>
    </source>
</evidence>
<name>A0A0D1ZNS9_EXOME</name>
<feature type="compositionally biased region" description="Basic and acidic residues" evidence="1">
    <location>
        <begin position="75"/>
        <end position="90"/>
    </location>
</feature>
<organism evidence="2 3">
    <name type="scientific">Exophiala mesophila</name>
    <name type="common">Black yeast-like fungus</name>
    <dbReference type="NCBI Taxonomy" id="212818"/>
    <lineage>
        <taxon>Eukaryota</taxon>
        <taxon>Fungi</taxon>
        <taxon>Dikarya</taxon>
        <taxon>Ascomycota</taxon>
        <taxon>Pezizomycotina</taxon>
        <taxon>Eurotiomycetes</taxon>
        <taxon>Chaetothyriomycetidae</taxon>
        <taxon>Chaetothyriales</taxon>
        <taxon>Herpotrichiellaceae</taxon>
        <taxon>Exophiala</taxon>
    </lineage>
</organism>
<protein>
    <submittedName>
        <fullName evidence="2">Uncharacterized protein</fullName>
    </submittedName>
</protein>
<feature type="region of interest" description="Disordered" evidence="1">
    <location>
        <begin position="19"/>
        <end position="62"/>
    </location>
</feature>
<proteinExistence type="predicted"/>
<dbReference type="EMBL" id="KN847521">
    <property type="protein sequence ID" value="KIV95619.1"/>
    <property type="molecule type" value="Genomic_DNA"/>
</dbReference>
<dbReference type="GeneID" id="27321094"/>
<feature type="compositionally biased region" description="Polar residues" evidence="1">
    <location>
        <begin position="91"/>
        <end position="111"/>
    </location>
</feature>
<dbReference type="HOGENOM" id="CLU_1337520_0_0_1"/>
<feature type="region of interest" description="Disordered" evidence="1">
    <location>
        <begin position="75"/>
        <end position="205"/>
    </location>
</feature>
<evidence type="ECO:0000313" key="3">
    <source>
        <dbReference type="Proteomes" id="UP000054302"/>
    </source>
</evidence>
<dbReference type="RefSeq" id="XP_016227193.1">
    <property type="nucleotide sequence ID" value="XM_016367675.1"/>
</dbReference>
<dbReference type="Proteomes" id="UP000054302">
    <property type="component" value="Unassembled WGS sequence"/>
</dbReference>
<keyword evidence="3" id="KW-1185">Reference proteome</keyword>